<keyword evidence="1" id="KW-0805">Transcription regulation</keyword>
<dbReference type="CDD" id="cd01392">
    <property type="entry name" value="HTH_LacI"/>
    <property type="match status" value="1"/>
</dbReference>
<dbReference type="SUPFAM" id="SSF53822">
    <property type="entry name" value="Periplasmic binding protein-like I"/>
    <property type="match status" value="1"/>
</dbReference>
<evidence type="ECO:0000256" key="3">
    <source>
        <dbReference type="ARBA" id="ARBA00023163"/>
    </source>
</evidence>
<keyword evidence="6" id="KW-1185">Reference proteome</keyword>
<dbReference type="InterPro" id="IPR028082">
    <property type="entry name" value="Peripla_BP_I"/>
</dbReference>
<sequence length="341" mass="37941">MTNIKDVAKYLGISVSTVSRALNHYPDVSRATKTQVMDAVQVLNYRPNAVAKGLIQKKTFTIGFMIPDILDPFFPALATAVEETLSVHGYQVVYGSTNRDPAKEKQFIANAISRQFDGLIITPGVLDDEMIALIKSLQMPVVFLRRRTPEGLNAPYIDVDHYHAASAAVRHLITRGHQRIGFISLPANSITGSERMRGYMDTMSAYGLMPEPVGIVEGGRTIEHGRDAMEKLYHRCPNLTAVFAANDLLAIGAMEWLYMNKITVPEQISVMGFDNLECADFQWIQLTTMEQPREEIGRKSALTLLKLLKDPKQTPVSELIEAKLIERKSILNLNAVPVGRS</sequence>
<dbReference type="SMART" id="SM00354">
    <property type="entry name" value="HTH_LACI"/>
    <property type="match status" value="1"/>
</dbReference>
<keyword evidence="3" id="KW-0804">Transcription</keyword>
<dbReference type="Pfam" id="PF00532">
    <property type="entry name" value="Peripla_BP_1"/>
    <property type="match status" value="1"/>
</dbReference>
<dbReference type="EMBL" id="JALIRP010000001">
    <property type="protein sequence ID" value="MCJ8010817.1"/>
    <property type="molecule type" value="Genomic_DNA"/>
</dbReference>
<dbReference type="AlphaFoldDB" id="A0A9X2B3Q4"/>
<reference evidence="5" key="1">
    <citation type="submission" date="2022-04" db="EMBL/GenBank/DDBJ databases">
        <title>Paenibacillus mangrovi sp. nov., a novel endophytic bacterium isolated from bark of Kandelia candel.</title>
        <authorList>
            <person name="Tuo L."/>
        </authorList>
    </citation>
    <scope>NUCLEOTIDE SEQUENCE</scope>
    <source>
        <strain evidence="5">KQZ6P-2</strain>
    </source>
</reference>
<protein>
    <submittedName>
        <fullName evidence="5">LacI family transcriptional regulator</fullName>
    </submittedName>
</protein>
<dbReference type="GO" id="GO:0000976">
    <property type="term" value="F:transcription cis-regulatory region binding"/>
    <property type="evidence" value="ECO:0007669"/>
    <property type="project" value="TreeGrafter"/>
</dbReference>
<evidence type="ECO:0000259" key="4">
    <source>
        <dbReference type="PROSITE" id="PS50932"/>
    </source>
</evidence>
<evidence type="ECO:0000256" key="1">
    <source>
        <dbReference type="ARBA" id="ARBA00023015"/>
    </source>
</evidence>
<name>A0A9X2B3Q4_9BACL</name>
<dbReference type="RefSeq" id="WP_244720021.1">
    <property type="nucleotide sequence ID" value="NZ_JALIRP010000001.1"/>
</dbReference>
<dbReference type="PANTHER" id="PTHR30146">
    <property type="entry name" value="LACI-RELATED TRANSCRIPTIONAL REPRESSOR"/>
    <property type="match status" value="1"/>
</dbReference>
<dbReference type="CDD" id="cd06267">
    <property type="entry name" value="PBP1_LacI_sugar_binding-like"/>
    <property type="match status" value="1"/>
</dbReference>
<comment type="caution">
    <text evidence="5">The sequence shown here is derived from an EMBL/GenBank/DDBJ whole genome shotgun (WGS) entry which is preliminary data.</text>
</comment>
<dbReference type="InterPro" id="IPR010982">
    <property type="entry name" value="Lambda_DNA-bd_dom_sf"/>
</dbReference>
<organism evidence="5 6">
    <name type="scientific">Paenibacillus mangrovi</name>
    <dbReference type="NCBI Taxonomy" id="2931978"/>
    <lineage>
        <taxon>Bacteria</taxon>
        <taxon>Bacillati</taxon>
        <taxon>Bacillota</taxon>
        <taxon>Bacilli</taxon>
        <taxon>Bacillales</taxon>
        <taxon>Paenibacillaceae</taxon>
        <taxon>Paenibacillus</taxon>
    </lineage>
</organism>
<dbReference type="Gene3D" id="1.10.260.40">
    <property type="entry name" value="lambda repressor-like DNA-binding domains"/>
    <property type="match status" value="1"/>
</dbReference>
<dbReference type="PANTHER" id="PTHR30146:SF109">
    <property type="entry name" value="HTH-TYPE TRANSCRIPTIONAL REGULATOR GALS"/>
    <property type="match status" value="1"/>
</dbReference>
<dbReference type="InterPro" id="IPR001761">
    <property type="entry name" value="Peripla_BP/Lac1_sug-bd_dom"/>
</dbReference>
<gene>
    <name evidence="5" type="ORF">MUG84_03540</name>
</gene>
<evidence type="ECO:0000256" key="2">
    <source>
        <dbReference type="ARBA" id="ARBA00023125"/>
    </source>
</evidence>
<accession>A0A9X2B3Q4</accession>
<dbReference type="Gene3D" id="3.40.50.2300">
    <property type="match status" value="2"/>
</dbReference>
<evidence type="ECO:0000313" key="5">
    <source>
        <dbReference type="EMBL" id="MCJ8010817.1"/>
    </source>
</evidence>
<proteinExistence type="predicted"/>
<evidence type="ECO:0000313" key="6">
    <source>
        <dbReference type="Proteomes" id="UP001139347"/>
    </source>
</evidence>
<feature type="domain" description="HTH lacI-type" evidence="4">
    <location>
        <begin position="2"/>
        <end position="56"/>
    </location>
</feature>
<dbReference type="PROSITE" id="PS50932">
    <property type="entry name" value="HTH_LACI_2"/>
    <property type="match status" value="1"/>
</dbReference>
<keyword evidence="2" id="KW-0238">DNA-binding</keyword>
<dbReference type="Proteomes" id="UP001139347">
    <property type="component" value="Unassembled WGS sequence"/>
</dbReference>
<dbReference type="Pfam" id="PF00356">
    <property type="entry name" value="LacI"/>
    <property type="match status" value="1"/>
</dbReference>
<dbReference type="SUPFAM" id="SSF47413">
    <property type="entry name" value="lambda repressor-like DNA-binding domains"/>
    <property type="match status" value="1"/>
</dbReference>
<dbReference type="GO" id="GO:0003700">
    <property type="term" value="F:DNA-binding transcription factor activity"/>
    <property type="evidence" value="ECO:0007669"/>
    <property type="project" value="TreeGrafter"/>
</dbReference>
<dbReference type="InterPro" id="IPR000843">
    <property type="entry name" value="HTH_LacI"/>
</dbReference>